<dbReference type="PANTHER" id="PTHR30298:SF0">
    <property type="entry name" value="PROTEIN YBFL-RELATED"/>
    <property type="match status" value="1"/>
</dbReference>
<protein>
    <recommendedName>
        <fullName evidence="3">Transposase</fullName>
    </recommendedName>
</protein>
<feature type="non-terminal residue" evidence="1">
    <location>
        <position position="1"/>
    </location>
</feature>
<accession>A0A367R1G4</accession>
<dbReference type="AlphaFoldDB" id="A0A367R1G4"/>
<dbReference type="InterPro" id="IPR047647">
    <property type="entry name" value="ISAs1_transpos"/>
</dbReference>
<evidence type="ECO:0000313" key="1">
    <source>
        <dbReference type="EMBL" id="RCJ30297.1"/>
    </source>
</evidence>
<dbReference type="InterPro" id="IPR051698">
    <property type="entry name" value="Transposase_11-like"/>
</dbReference>
<dbReference type="Proteomes" id="UP000252107">
    <property type="component" value="Unassembled WGS sequence"/>
</dbReference>
<comment type="caution">
    <text evidence="1">The sequence shown here is derived from an EMBL/GenBank/DDBJ whole genome shotgun (WGS) entry which is preliminary data.</text>
</comment>
<dbReference type="PANTHER" id="PTHR30298">
    <property type="entry name" value="H REPEAT-ASSOCIATED PREDICTED TRANSPOSASE"/>
    <property type="match status" value="1"/>
</dbReference>
<evidence type="ECO:0008006" key="3">
    <source>
        <dbReference type="Google" id="ProtNLM"/>
    </source>
</evidence>
<keyword evidence="2" id="KW-1185">Reference proteome</keyword>
<sequence length="124" mass="14036">GVTYKRLPSDSTFRRLFEQLDFEKLTDCFVGWAQVDTNIQVGEWLAVDGKGIKSTVTGHNQSYQNFVNVVSVYSHQQGVVIALKQFQNHEQSEIKVVEQLLQALNLTGVVFTFDALHCQKKLCS</sequence>
<name>A0A367R1G4_9NOSO</name>
<dbReference type="EMBL" id="LXQD01000269">
    <property type="protein sequence ID" value="RCJ30297.1"/>
    <property type="molecule type" value="Genomic_DNA"/>
</dbReference>
<organism evidence="1 2">
    <name type="scientific">Nostoc minutum NIES-26</name>
    <dbReference type="NCBI Taxonomy" id="1844469"/>
    <lineage>
        <taxon>Bacteria</taxon>
        <taxon>Bacillati</taxon>
        <taxon>Cyanobacteriota</taxon>
        <taxon>Cyanophyceae</taxon>
        <taxon>Nostocales</taxon>
        <taxon>Nostocaceae</taxon>
        <taxon>Nostoc</taxon>
    </lineage>
</organism>
<gene>
    <name evidence="1" type="ORF">A6770_41650</name>
</gene>
<reference evidence="1" key="1">
    <citation type="submission" date="2016-04" db="EMBL/GenBank/DDBJ databases">
        <authorList>
            <person name="Tabuchi Yagui T.R."/>
        </authorList>
    </citation>
    <scope>NUCLEOTIDE SEQUENCE [LARGE SCALE GENOMIC DNA]</scope>
    <source>
        <strain evidence="1">NIES-26</strain>
    </source>
</reference>
<dbReference type="NCBIfam" id="NF033564">
    <property type="entry name" value="transpos_ISAs1"/>
    <property type="match status" value="1"/>
</dbReference>
<evidence type="ECO:0000313" key="2">
    <source>
        <dbReference type="Proteomes" id="UP000252107"/>
    </source>
</evidence>
<proteinExistence type="predicted"/>